<dbReference type="Proteomes" id="UP001144096">
    <property type="component" value="Unassembled WGS sequence"/>
</dbReference>
<sequence>MARALAPPPTEAVRGLRELMGACDEILAVGGSPDAAVAALVPSMDLTASWTWKL</sequence>
<accession>A0A9X2NED3</accession>
<evidence type="ECO:0000313" key="2">
    <source>
        <dbReference type="Proteomes" id="UP001144096"/>
    </source>
</evidence>
<protein>
    <submittedName>
        <fullName evidence="1">Uncharacterized protein</fullName>
    </submittedName>
</protein>
<dbReference type="AlphaFoldDB" id="A0A9X2NED3"/>
<organism evidence="1 2">
    <name type="scientific">Amycolatopsis iheyensis</name>
    <dbReference type="NCBI Taxonomy" id="2945988"/>
    <lineage>
        <taxon>Bacteria</taxon>
        <taxon>Bacillati</taxon>
        <taxon>Actinomycetota</taxon>
        <taxon>Actinomycetes</taxon>
        <taxon>Pseudonocardiales</taxon>
        <taxon>Pseudonocardiaceae</taxon>
        <taxon>Amycolatopsis</taxon>
    </lineage>
</organism>
<keyword evidence="2" id="KW-1185">Reference proteome</keyword>
<comment type="caution">
    <text evidence="1">The sequence shown here is derived from an EMBL/GenBank/DDBJ whole genome shotgun (WGS) entry which is preliminary data.</text>
</comment>
<gene>
    <name evidence="1" type="ORF">M8542_25830</name>
</gene>
<dbReference type="EMBL" id="JAMXQV010000014">
    <property type="protein sequence ID" value="MCR6486252.1"/>
    <property type="molecule type" value="Genomic_DNA"/>
</dbReference>
<proteinExistence type="predicted"/>
<reference evidence="1" key="1">
    <citation type="submission" date="2022-06" db="EMBL/GenBank/DDBJ databases">
        <title>Amycolatopsis iheyaensis sp. nov., a new species of the genus Amycolatopsis isolated from soil in Iheya island, Japan.</title>
        <authorList>
            <person name="Ngamcharungchit C."/>
            <person name="Kanto H."/>
            <person name="Take A."/>
            <person name="Intra B."/>
            <person name="Matsumoto A."/>
            <person name="Panbangred W."/>
            <person name="Inahashi Y."/>
        </authorList>
    </citation>
    <scope>NUCLEOTIDE SEQUENCE</scope>
    <source>
        <strain evidence="1">OK19-0408</strain>
    </source>
</reference>
<name>A0A9X2NED3_9PSEU</name>
<evidence type="ECO:0000313" key="1">
    <source>
        <dbReference type="EMBL" id="MCR6486252.1"/>
    </source>
</evidence>
<dbReference type="RefSeq" id="WP_257922829.1">
    <property type="nucleotide sequence ID" value="NZ_JAMXQV010000014.1"/>
</dbReference>